<keyword evidence="2" id="KW-1185">Reference proteome</keyword>
<comment type="caution">
    <text evidence="1">The sequence shown here is derived from an EMBL/GenBank/DDBJ whole genome shotgun (WGS) entry which is preliminary data.</text>
</comment>
<protein>
    <recommendedName>
        <fullName evidence="3">Glycosyltransferase family 1 protein</fullName>
    </recommendedName>
</protein>
<dbReference type="EMBL" id="NRRV01000001">
    <property type="protein sequence ID" value="MBK1629285.1"/>
    <property type="molecule type" value="Genomic_DNA"/>
</dbReference>
<reference evidence="1 2" key="1">
    <citation type="journal article" date="2020" name="Microorganisms">
        <title>Osmotic Adaptation and Compatible Solute Biosynthesis of Phototrophic Bacteria as Revealed from Genome Analyses.</title>
        <authorList>
            <person name="Imhoff J.F."/>
            <person name="Rahn T."/>
            <person name="Kunzel S."/>
            <person name="Keller A."/>
            <person name="Neulinger S.C."/>
        </authorList>
    </citation>
    <scope>NUCLEOTIDE SEQUENCE [LARGE SCALE GENOMIC DNA]</scope>
    <source>
        <strain evidence="1 2">DSM 6210</strain>
    </source>
</reference>
<dbReference type="Proteomes" id="UP000748752">
    <property type="component" value="Unassembled WGS sequence"/>
</dbReference>
<evidence type="ECO:0008006" key="3">
    <source>
        <dbReference type="Google" id="ProtNLM"/>
    </source>
</evidence>
<name>A0ABS1CBI2_9GAMM</name>
<gene>
    <name evidence="1" type="ORF">CKO31_00760</name>
</gene>
<dbReference type="Gene3D" id="3.40.50.2000">
    <property type="entry name" value="Glycogen Phosphorylase B"/>
    <property type="match status" value="1"/>
</dbReference>
<sequence length="396" mass="42372">MGGRRAGPPDWLRNQRRAYMSSDLIVVADWRPSVPSATSQLMSRLLLDRQLLWVDAAAFRPERAAPRSARTAGMAPTTAAPFPVLSAEDLGGGSHPLARLVSPRLLTRRVERVSRRRGLRHPMLWLASPWAAPMLDGGYAGPVIYQPCAGPPAADAAAARESAALEERILARADLVLPPAREHAAAAARAQTRLLPAGVDLELFSTRAQPARDLPTDGPVAGCHGCFDETFDADLLAAIARRLPDWHFMLLGPVCCDLSMLGHLANVRMAGIRPQDQLPRYLQFWTASLLLRRPAVPPAPVPPLPFLETLAAGLPTVAAGAYRFGGYADLSTCVDDADGAAAALQAAAAEPRERRALRRKRVANDALAARAAVVSRLLGELEAASAPGTAARLWRA</sequence>
<evidence type="ECO:0000313" key="2">
    <source>
        <dbReference type="Proteomes" id="UP000748752"/>
    </source>
</evidence>
<dbReference type="SUPFAM" id="SSF53756">
    <property type="entry name" value="UDP-Glycosyltransferase/glycogen phosphorylase"/>
    <property type="match status" value="1"/>
</dbReference>
<proteinExistence type="predicted"/>
<evidence type="ECO:0000313" key="1">
    <source>
        <dbReference type="EMBL" id="MBK1629285.1"/>
    </source>
</evidence>
<organism evidence="1 2">
    <name type="scientific">Thiohalocapsa halophila</name>
    <dbReference type="NCBI Taxonomy" id="69359"/>
    <lineage>
        <taxon>Bacteria</taxon>
        <taxon>Pseudomonadati</taxon>
        <taxon>Pseudomonadota</taxon>
        <taxon>Gammaproteobacteria</taxon>
        <taxon>Chromatiales</taxon>
        <taxon>Chromatiaceae</taxon>
        <taxon>Thiohalocapsa</taxon>
    </lineage>
</organism>
<accession>A0ABS1CBI2</accession>